<dbReference type="STRING" id="1448316.A0A395H8A9"/>
<proteinExistence type="predicted"/>
<keyword evidence="3" id="KW-1185">Reference proteome</keyword>
<dbReference type="InterPro" id="IPR002575">
    <property type="entry name" value="Aminoglycoside_PTrfase"/>
</dbReference>
<accession>A0A395H8A9</accession>
<dbReference type="Pfam" id="PF01636">
    <property type="entry name" value="APH"/>
    <property type="match status" value="1"/>
</dbReference>
<dbReference type="VEuPathDB" id="FungiDB:BO80DRAFT_442440"/>
<keyword evidence="2" id="KW-0808">Transferase</keyword>
<sequence length="425" mass="48372">MLHPPALSLASPEAVQWNKDLMQEFQTALEKDPATDLMSLFPSSYLHAHQLTQYKQLSYAAQINLKTLNQLHNHLKHKPEVDLLSIFPKNYARRITMATGPKIVPHETPKVRFPEFRTRLDLAHSATVVFPLSDQVAALLTPPEDSTGNSETLLQSLTHLLWNSPLVWEEPSRGVVVKCTDEIVVKVIMGNKEYTEYTSLQYLADHLPDIPVPKPHGVIAFEPFRAVFMSYMPEMTLTQAWPTMTHEEKLFIQSQLDHIFRRLRSLRAPDGSALGGVTGDGARELRVAECSLFKGITTATEFSDLQFSARNYGSTTYIKFLRSLLGQDSLTSEHELVFTHGDVRPDNIMVQRGTDLNRGYTISGIIDWEFSGFYPAYYECTALTRTMSVVKEDDWYQYLPESISPARFPVRWLVDRLWGIHLDTT</sequence>
<name>A0A395H8A9_9EURO</name>
<dbReference type="PANTHER" id="PTHR21310">
    <property type="entry name" value="AMINOGLYCOSIDE PHOSPHOTRANSFERASE-RELATED-RELATED"/>
    <property type="match status" value="1"/>
</dbReference>
<feature type="domain" description="Aminoglycoside phosphotransferase" evidence="1">
    <location>
        <begin position="196"/>
        <end position="384"/>
    </location>
</feature>
<dbReference type="PANTHER" id="PTHR21310:SF58">
    <property type="entry name" value="AMINOGLYCOSIDE PHOSPHOTRANSFERASE DOMAIN-CONTAINING PROTEIN"/>
    <property type="match status" value="1"/>
</dbReference>
<dbReference type="EMBL" id="KZ824426">
    <property type="protein sequence ID" value="RAL03866.1"/>
    <property type="molecule type" value="Genomic_DNA"/>
</dbReference>
<evidence type="ECO:0000259" key="1">
    <source>
        <dbReference type="Pfam" id="PF01636"/>
    </source>
</evidence>
<dbReference type="GeneID" id="37226130"/>
<dbReference type="Gene3D" id="3.90.1200.10">
    <property type="match status" value="1"/>
</dbReference>
<dbReference type="InterPro" id="IPR011009">
    <property type="entry name" value="Kinase-like_dom_sf"/>
</dbReference>
<dbReference type="AlphaFoldDB" id="A0A395H8A9"/>
<evidence type="ECO:0000313" key="3">
    <source>
        <dbReference type="Proteomes" id="UP000249402"/>
    </source>
</evidence>
<organism evidence="2 3">
    <name type="scientific">Aspergillus ibericus CBS 121593</name>
    <dbReference type="NCBI Taxonomy" id="1448316"/>
    <lineage>
        <taxon>Eukaryota</taxon>
        <taxon>Fungi</taxon>
        <taxon>Dikarya</taxon>
        <taxon>Ascomycota</taxon>
        <taxon>Pezizomycotina</taxon>
        <taxon>Eurotiomycetes</taxon>
        <taxon>Eurotiomycetidae</taxon>
        <taxon>Eurotiales</taxon>
        <taxon>Aspergillaceae</taxon>
        <taxon>Aspergillus</taxon>
        <taxon>Aspergillus subgen. Circumdati</taxon>
    </lineage>
</organism>
<gene>
    <name evidence="2" type="ORF">BO80DRAFT_442440</name>
</gene>
<protein>
    <submittedName>
        <fullName evidence="2">Kinase-like protein</fullName>
    </submittedName>
</protein>
<dbReference type="GO" id="GO:0016301">
    <property type="term" value="F:kinase activity"/>
    <property type="evidence" value="ECO:0007669"/>
    <property type="project" value="UniProtKB-KW"/>
</dbReference>
<keyword evidence="2" id="KW-0418">Kinase</keyword>
<evidence type="ECO:0000313" key="2">
    <source>
        <dbReference type="EMBL" id="RAL03866.1"/>
    </source>
</evidence>
<dbReference type="OrthoDB" id="2906425at2759"/>
<dbReference type="RefSeq" id="XP_025578193.1">
    <property type="nucleotide sequence ID" value="XM_025721265.1"/>
</dbReference>
<dbReference type="SUPFAM" id="SSF56112">
    <property type="entry name" value="Protein kinase-like (PK-like)"/>
    <property type="match status" value="1"/>
</dbReference>
<dbReference type="InterPro" id="IPR051678">
    <property type="entry name" value="AGP_Transferase"/>
</dbReference>
<reference evidence="2 3" key="1">
    <citation type="submission" date="2018-02" db="EMBL/GenBank/DDBJ databases">
        <title>The genomes of Aspergillus section Nigri reveals drivers in fungal speciation.</title>
        <authorList>
            <consortium name="DOE Joint Genome Institute"/>
            <person name="Vesth T.C."/>
            <person name="Nybo J."/>
            <person name="Theobald S."/>
            <person name="Brandl J."/>
            <person name="Frisvad J.C."/>
            <person name="Nielsen K.F."/>
            <person name="Lyhne E.K."/>
            <person name="Kogle M.E."/>
            <person name="Kuo A."/>
            <person name="Riley R."/>
            <person name="Clum A."/>
            <person name="Nolan M."/>
            <person name="Lipzen A."/>
            <person name="Salamov A."/>
            <person name="Henrissat B."/>
            <person name="Wiebenga A."/>
            <person name="De vries R.P."/>
            <person name="Grigoriev I.V."/>
            <person name="Mortensen U.H."/>
            <person name="Andersen M.R."/>
            <person name="Baker S.E."/>
        </authorList>
    </citation>
    <scope>NUCLEOTIDE SEQUENCE [LARGE SCALE GENOMIC DNA]</scope>
    <source>
        <strain evidence="2 3">CBS 121593</strain>
    </source>
</reference>
<dbReference type="Proteomes" id="UP000249402">
    <property type="component" value="Unassembled WGS sequence"/>
</dbReference>